<keyword evidence="9" id="KW-1185">Reference proteome</keyword>
<evidence type="ECO:0000256" key="1">
    <source>
        <dbReference type="ARBA" id="ARBA00004418"/>
    </source>
</evidence>
<dbReference type="PANTHER" id="PTHR39210">
    <property type="entry name" value="HEPARIN-SULFATE LYASE"/>
    <property type="match status" value="1"/>
</dbReference>
<feature type="chain" id="PRO_5003309485" evidence="5">
    <location>
        <begin position="20"/>
        <end position="653"/>
    </location>
</feature>
<evidence type="ECO:0000256" key="2">
    <source>
        <dbReference type="ARBA" id="ARBA00022729"/>
    </source>
</evidence>
<evidence type="ECO:0000256" key="3">
    <source>
        <dbReference type="ARBA" id="ARBA00022764"/>
    </source>
</evidence>
<dbReference type="PANTHER" id="PTHR39210:SF1">
    <property type="entry name" value="HEPARIN-SULFATE LYASE"/>
    <property type="match status" value="1"/>
</dbReference>
<feature type="signal peptide" evidence="5">
    <location>
        <begin position="1"/>
        <end position="19"/>
    </location>
</feature>
<organism evidence="8 9">
    <name type="scientific">Bacteroides coprosuis DSM 18011</name>
    <dbReference type="NCBI Taxonomy" id="679937"/>
    <lineage>
        <taxon>Bacteria</taxon>
        <taxon>Pseudomonadati</taxon>
        <taxon>Bacteroidota</taxon>
        <taxon>Bacteroidia</taxon>
        <taxon>Bacteroidales</taxon>
        <taxon>Bacteroidaceae</taxon>
        <taxon>Bacteroides</taxon>
    </lineage>
</organism>
<evidence type="ECO:0000313" key="9">
    <source>
        <dbReference type="Proteomes" id="UP000018439"/>
    </source>
</evidence>
<dbReference type="Pfam" id="PF16889">
    <property type="entry name" value="Hepar_II_III_N"/>
    <property type="match status" value="1"/>
</dbReference>
<keyword evidence="3" id="KW-0574">Periplasm</keyword>
<reference evidence="8 9" key="1">
    <citation type="journal article" date="2011" name="Stand. Genomic Sci.">
        <title>Non-contiguous finished genome sequence of Bacteroides coprosuis type strain (PC139).</title>
        <authorList>
            <person name="Land M."/>
            <person name="Held B."/>
            <person name="Gronow S."/>
            <person name="Abt B."/>
            <person name="Lucas S."/>
            <person name="Del Rio T.G."/>
            <person name="Nolan M."/>
            <person name="Tice H."/>
            <person name="Cheng J.F."/>
            <person name="Pitluck S."/>
            <person name="Liolios K."/>
            <person name="Pagani I."/>
            <person name="Ivanova N."/>
            <person name="Mavromatis K."/>
            <person name="Mikhailova N."/>
            <person name="Pati A."/>
            <person name="Tapia R."/>
            <person name="Han C."/>
            <person name="Goodwin L."/>
            <person name="Chen A."/>
            <person name="Palaniappan K."/>
            <person name="Hauser L."/>
            <person name="Brambilla E.M."/>
            <person name="Rohde M."/>
            <person name="Goker M."/>
            <person name="Detter J.C."/>
            <person name="Woyke T."/>
            <person name="Bristow J."/>
            <person name="Eisen J.A."/>
            <person name="Markowitz V."/>
            <person name="Hugenholtz P."/>
            <person name="Kyrpides N.C."/>
            <person name="Klenk H.P."/>
            <person name="Lapidus A."/>
        </authorList>
    </citation>
    <scope>NUCLEOTIDE SEQUENCE</scope>
    <source>
        <strain evidence="8 9">DSM 18011</strain>
    </source>
</reference>
<evidence type="ECO:0000259" key="7">
    <source>
        <dbReference type="Pfam" id="PF16889"/>
    </source>
</evidence>
<gene>
    <name evidence="8" type="ORF">Bcop_1991</name>
</gene>
<dbReference type="Pfam" id="PF07940">
    <property type="entry name" value="Hepar_II_III_C"/>
    <property type="match status" value="1"/>
</dbReference>
<dbReference type="InterPro" id="IPR031680">
    <property type="entry name" value="Hepar_II_III_N"/>
</dbReference>
<sequence length="653" mass="75050">MKKYLFVLLACLSSAFLSAQIQVNPKAFELLDLNRKGLEKVKKEYEKGKLESAAKHLLTYYRTRTNFTHPDLNLKEISVNATEQKWADDALKHVFFAHKGYQPSYFYGDNIDWTYWPVKDNELRWQLHRTKWWQPMGKVYYTSKDEKYAKEWVFQYMDWIKKNPLEDFINRQQVGADVESLPNSAFAWRALEVSHRLQDQIAQFMLFINSKHFTPAFLTQFLVNYESHAQHILSNYSAQGNHLLFEAQRVLYAGTSFPEFKEASKWRASGIQILNDEIGKQVFADGGQYELDLGYHLAAINIFSKALRMAQVNGFADEFPASYSKIIHDMIVVTMNMYYPNYTNPLFSDAKMGSANSLIANYQEFAKLFPEDENILYFATEGKEGKAPSYLSKAFQDSGFYVFRNGWTPSSIQMDVKAGPAAHWHNQPDNGTFELYINERNFFPDSGSYVYGGSEEVLKQREWFRQTKVHNTLSLNGENLSSNSKCLFWSATPTTDVLTVENTSYPELNHRRTFFFVEKKFFVIFDEAIGTAKGDVALHFNFLEGDMIADYANHKVATPFTDGNNLVVQSFGPADLKMEKQEGWVSYAYRQKAERDAFSFTAEKATDAPVQFITVLIPTKSADAVGEIKAEYVDGAIHVEFNGNTYNLNTPIQ</sequence>
<protein>
    <submittedName>
        <fullName evidence="8">Heparinase II/III family protein</fullName>
    </submittedName>
</protein>
<dbReference type="AlphaFoldDB" id="F3ZSL4"/>
<accession>F3ZSL4</accession>
<evidence type="ECO:0000313" key="8">
    <source>
        <dbReference type="EMBL" id="EGJ72166.1"/>
    </source>
</evidence>
<dbReference type="HOGENOM" id="CLU_013047_1_0_10"/>
<evidence type="ECO:0000259" key="6">
    <source>
        <dbReference type="Pfam" id="PF07940"/>
    </source>
</evidence>
<name>F3ZSL4_9BACE</name>
<dbReference type="SUPFAM" id="SSF48230">
    <property type="entry name" value="Chondroitin AC/alginate lyase"/>
    <property type="match status" value="1"/>
</dbReference>
<proteinExistence type="predicted"/>
<keyword evidence="4" id="KW-0456">Lyase</keyword>
<dbReference type="NCBIfam" id="NF045573">
    <property type="entry name" value="Hepsulflyase_CFB"/>
    <property type="match status" value="1"/>
</dbReference>
<dbReference type="GO" id="GO:0042597">
    <property type="term" value="C:periplasmic space"/>
    <property type="evidence" value="ECO:0007669"/>
    <property type="project" value="UniProtKB-SubCell"/>
</dbReference>
<dbReference type="GO" id="GO:0016829">
    <property type="term" value="F:lyase activity"/>
    <property type="evidence" value="ECO:0007669"/>
    <property type="project" value="UniProtKB-KW"/>
</dbReference>
<dbReference type="InterPro" id="IPR054646">
    <property type="entry name" value="HepC"/>
</dbReference>
<dbReference type="Gene3D" id="1.50.10.100">
    <property type="entry name" value="Chondroitin AC/alginate lyase"/>
    <property type="match status" value="1"/>
</dbReference>
<evidence type="ECO:0000256" key="5">
    <source>
        <dbReference type="SAM" id="SignalP"/>
    </source>
</evidence>
<dbReference type="STRING" id="679937.Bcop_1991"/>
<comment type="subcellular location">
    <subcellularLocation>
        <location evidence="1">Periplasm</location>
    </subcellularLocation>
</comment>
<feature type="domain" description="Heparin-sulfate lyase N-terminal" evidence="7">
    <location>
        <begin position="27"/>
        <end position="377"/>
    </location>
</feature>
<dbReference type="InterPro" id="IPR008929">
    <property type="entry name" value="Chondroitin_lyas"/>
</dbReference>
<evidence type="ECO:0000256" key="4">
    <source>
        <dbReference type="ARBA" id="ARBA00023239"/>
    </source>
</evidence>
<dbReference type="OrthoDB" id="7335480at2"/>
<dbReference type="Proteomes" id="UP000018439">
    <property type="component" value="Chromosome"/>
</dbReference>
<dbReference type="EMBL" id="CM001167">
    <property type="protein sequence ID" value="EGJ72166.1"/>
    <property type="molecule type" value="Genomic_DNA"/>
</dbReference>
<dbReference type="eggNOG" id="COG5434">
    <property type="taxonomic scope" value="Bacteria"/>
</dbReference>
<dbReference type="Gene3D" id="2.70.98.70">
    <property type="match status" value="1"/>
</dbReference>
<keyword evidence="2 5" id="KW-0732">Signal</keyword>
<feature type="domain" description="Heparinase II/III-like C-terminal" evidence="6">
    <location>
        <begin position="390"/>
        <end position="595"/>
    </location>
</feature>
<dbReference type="InterPro" id="IPR012480">
    <property type="entry name" value="Hepar_II_III_C"/>
</dbReference>